<reference evidence="2 3" key="1">
    <citation type="journal article" date="2017" name="Genome Biol.">
        <title>New reference genome sequences of hot pepper reveal the massive evolution of plant disease-resistance genes by retroduplication.</title>
        <authorList>
            <person name="Kim S."/>
            <person name="Park J."/>
            <person name="Yeom S.I."/>
            <person name="Kim Y.M."/>
            <person name="Seo E."/>
            <person name="Kim K.T."/>
            <person name="Kim M.S."/>
            <person name="Lee J.M."/>
            <person name="Cheong K."/>
            <person name="Shin H.S."/>
            <person name="Kim S.B."/>
            <person name="Han K."/>
            <person name="Lee J."/>
            <person name="Park M."/>
            <person name="Lee H.A."/>
            <person name="Lee H.Y."/>
            <person name="Lee Y."/>
            <person name="Oh S."/>
            <person name="Lee J.H."/>
            <person name="Choi E."/>
            <person name="Choi E."/>
            <person name="Lee S.E."/>
            <person name="Jeon J."/>
            <person name="Kim H."/>
            <person name="Choi G."/>
            <person name="Song H."/>
            <person name="Lee J."/>
            <person name="Lee S.C."/>
            <person name="Kwon J.K."/>
            <person name="Lee H.Y."/>
            <person name="Koo N."/>
            <person name="Hong Y."/>
            <person name="Kim R.W."/>
            <person name="Kang W.H."/>
            <person name="Huh J.H."/>
            <person name="Kang B.C."/>
            <person name="Yang T.J."/>
            <person name="Lee Y.H."/>
            <person name="Bennetzen J.L."/>
            <person name="Choi D."/>
        </authorList>
    </citation>
    <scope>NUCLEOTIDE SEQUENCE [LARGE SCALE GENOMIC DNA]</scope>
    <source>
        <strain evidence="3">cv. PBC81</strain>
    </source>
</reference>
<protein>
    <submittedName>
        <fullName evidence="2">Elongation factor Ts, mitochondrial</fullName>
    </submittedName>
</protein>
<name>A0A2G2X4L4_CAPBA</name>
<keyword evidence="2" id="KW-0648">Protein biosynthesis</keyword>
<reference evidence="3" key="2">
    <citation type="journal article" date="2017" name="J. Anim. Genet.">
        <title>Multiple reference genome sequences of hot pepper reveal the massive evolution of plant disease resistance genes by retroduplication.</title>
        <authorList>
            <person name="Kim S."/>
            <person name="Park J."/>
            <person name="Yeom S.-I."/>
            <person name="Kim Y.-M."/>
            <person name="Seo E."/>
            <person name="Kim K.-T."/>
            <person name="Kim M.-S."/>
            <person name="Lee J.M."/>
            <person name="Cheong K."/>
            <person name="Shin H.-S."/>
            <person name="Kim S.-B."/>
            <person name="Han K."/>
            <person name="Lee J."/>
            <person name="Park M."/>
            <person name="Lee H.-A."/>
            <person name="Lee H.-Y."/>
            <person name="Lee Y."/>
            <person name="Oh S."/>
            <person name="Lee J.H."/>
            <person name="Choi E."/>
            <person name="Choi E."/>
            <person name="Lee S.E."/>
            <person name="Jeon J."/>
            <person name="Kim H."/>
            <person name="Choi G."/>
            <person name="Song H."/>
            <person name="Lee J."/>
            <person name="Lee S.-C."/>
            <person name="Kwon J.-K."/>
            <person name="Lee H.-Y."/>
            <person name="Koo N."/>
            <person name="Hong Y."/>
            <person name="Kim R.W."/>
            <person name="Kang W.-H."/>
            <person name="Huh J.H."/>
            <person name="Kang B.-C."/>
            <person name="Yang T.-J."/>
            <person name="Lee Y.-H."/>
            <person name="Bennetzen J.L."/>
            <person name="Choi D."/>
        </authorList>
    </citation>
    <scope>NUCLEOTIDE SEQUENCE [LARGE SCALE GENOMIC DNA]</scope>
    <source>
        <strain evidence="3">cv. PBC81</strain>
    </source>
</reference>
<comment type="caution">
    <text evidence="2">The sequence shown here is derived from an EMBL/GenBank/DDBJ whole genome shotgun (WGS) entry which is preliminary data.</text>
</comment>
<accession>A0A2G2X4L4</accession>
<dbReference type="AlphaFoldDB" id="A0A2G2X4L4"/>
<keyword evidence="1" id="KW-0812">Transmembrane</keyword>
<proteinExistence type="predicted"/>
<feature type="transmembrane region" description="Helical" evidence="1">
    <location>
        <begin position="22"/>
        <end position="41"/>
    </location>
</feature>
<dbReference type="OrthoDB" id="277235at2759"/>
<dbReference type="Proteomes" id="UP000224567">
    <property type="component" value="Unassembled WGS sequence"/>
</dbReference>
<sequence>MSVSSTYCIADESLSRLSLPTLATLNPLIQPFVLTVLTMFFRPSIASKHRKGEGDPRTLLSSKESSSPLTFHEISLNCIKHFADSFFLLLCCYPPVVVVPGLLHAPEILPPTASQLSSNFAVPIGIFVSLSPVMLIEIYVARTLQNVIWVLHLEPPNSQLQHLSLELPVPFALLQTLCLSPLDFLDYLSPPSLFWIPPHLRQLLLPLFIAPLHVSLHCVLFIKAIQTLLSNLSKDVGSPVKIGSFLRMEVGEGLQGLEASTETEPLANAA</sequence>
<organism evidence="2 3">
    <name type="scientific">Capsicum baccatum</name>
    <name type="common">Peruvian pepper</name>
    <dbReference type="NCBI Taxonomy" id="33114"/>
    <lineage>
        <taxon>Eukaryota</taxon>
        <taxon>Viridiplantae</taxon>
        <taxon>Streptophyta</taxon>
        <taxon>Embryophyta</taxon>
        <taxon>Tracheophyta</taxon>
        <taxon>Spermatophyta</taxon>
        <taxon>Magnoliopsida</taxon>
        <taxon>eudicotyledons</taxon>
        <taxon>Gunneridae</taxon>
        <taxon>Pentapetalae</taxon>
        <taxon>asterids</taxon>
        <taxon>lamiids</taxon>
        <taxon>Solanales</taxon>
        <taxon>Solanaceae</taxon>
        <taxon>Solanoideae</taxon>
        <taxon>Capsiceae</taxon>
        <taxon>Capsicum</taxon>
    </lineage>
</organism>
<keyword evidence="1" id="KW-1133">Transmembrane helix</keyword>
<keyword evidence="1" id="KW-0472">Membrane</keyword>
<keyword evidence="2" id="KW-0251">Elongation factor</keyword>
<dbReference type="GO" id="GO:0003746">
    <property type="term" value="F:translation elongation factor activity"/>
    <property type="evidence" value="ECO:0007669"/>
    <property type="project" value="UniProtKB-KW"/>
</dbReference>
<evidence type="ECO:0000313" key="3">
    <source>
        <dbReference type="Proteomes" id="UP000224567"/>
    </source>
</evidence>
<dbReference type="STRING" id="33114.A0A2G2X4L4"/>
<feature type="transmembrane region" description="Helical" evidence="1">
    <location>
        <begin position="86"/>
        <end position="105"/>
    </location>
</feature>
<feature type="transmembrane region" description="Helical" evidence="1">
    <location>
        <begin position="120"/>
        <end position="141"/>
    </location>
</feature>
<gene>
    <name evidence="2" type="ORF">CQW23_06821</name>
</gene>
<evidence type="ECO:0000256" key="1">
    <source>
        <dbReference type="SAM" id="Phobius"/>
    </source>
</evidence>
<evidence type="ECO:0000313" key="2">
    <source>
        <dbReference type="EMBL" id="PHT52359.1"/>
    </source>
</evidence>
<dbReference type="EMBL" id="MLFT02000003">
    <property type="protein sequence ID" value="PHT52359.1"/>
    <property type="molecule type" value="Genomic_DNA"/>
</dbReference>
<keyword evidence="3" id="KW-1185">Reference proteome</keyword>